<dbReference type="InterPro" id="IPR036866">
    <property type="entry name" value="RibonucZ/Hydroxyglut_hydro"/>
</dbReference>
<dbReference type="InterPro" id="IPR001279">
    <property type="entry name" value="Metallo-B-lactamas"/>
</dbReference>
<dbReference type="RefSeq" id="WP_097151184.1">
    <property type="nucleotide sequence ID" value="NZ_OBQC01000022.1"/>
</dbReference>
<proteinExistence type="predicted"/>
<dbReference type="SUPFAM" id="SSF56281">
    <property type="entry name" value="Metallo-hydrolase/oxidoreductase"/>
    <property type="match status" value="1"/>
</dbReference>
<dbReference type="PANTHER" id="PTHR42663:SF6">
    <property type="entry name" value="HYDROLASE C777.06C-RELATED"/>
    <property type="match status" value="1"/>
</dbReference>
<dbReference type="GO" id="GO:0046872">
    <property type="term" value="F:metal ion binding"/>
    <property type="evidence" value="ECO:0007669"/>
    <property type="project" value="UniProtKB-KW"/>
</dbReference>
<sequence length="253" mass="28699">MKITPLGVGGAFTKTNYHNNYIFQLGETLLLVDAGTTLRTSLAEAGYHYTDIDFVYISHLHFDHVGGLEEMILQRYWNFENGQHAPVKTKIIVHEKLLHSIRSILSHSLNNQGQAVEDFCQLITPKNEGSMFIGEYTFTVFDTTNAHQEGMISSGFKLSRKGKNLVYTSDIKRLEQANLLSQIDESTVAIFQDVSFTTNGAHATIEEVLSYYPSEIHEKIYAMHYNDNVGDFEEVIEQAKIQLAKRGKIIEFK</sequence>
<dbReference type="PANTHER" id="PTHR42663">
    <property type="entry name" value="HYDROLASE C777.06C-RELATED-RELATED"/>
    <property type="match status" value="1"/>
</dbReference>
<dbReference type="EMBL" id="OBQC01000022">
    <property type="protein sequence ID" value="SOC44652.1"/>
    <property type="molecule type" value="Genomic_DNA"/>
</dbReference>
<dbReference type="Proteomes" id="UP000219252">
    <property type="component" value="Unassembled WGS sequence"/>
</dbReference>
<dbReference type="OrthoDB" id="9803916at2"/>
<keyword evidence="3" id="KW-1185">Reference proteome</keyword>
<dbReference type="SMART" id="SM00849">
    <property type="entry name" value="Lactamase_B"/>
    <property type="match status" value="1"/>
</dbReference>
<evidence type="ECO:0000259" key="1">
    <source>
        <dbReference type="SMART" id="SM00849"/>
    </source>
</evidence>
<dbReference type="AlphaFoldDB" id="A0A285US52"/>
<protein>
    <submittedName>
        <fullName evidence="2">Ribonuclease BN (tRNA processing enzyme)</fullName>
    </submittedName>
</protein>
<organism evidence="2 3">
    <name type="scientific">Ureibacillus acetophenoni</name>
    <dbReference type="NCBI Taxonomy" id="614649"/>
    <lineage>
        <taxon>Bacteria</taxon>
        <taxon>Bacillati</taxon>
        <taxon>Bacillota</taxon>
        <taxon>Bacilli</taxon>
        <taxon>Bacillales</taxon>
        <taxon>Caryophanaceae</taxon>
        <taxon>Ureibacillus</taxon>
    </lineage>
</organism>
<accession>A0A285US52</accession>
<dbReference type="GO" id="GO:0016787">
    <property type="term" value="F:hydrolase activity"/>
    <property type="evidence" value="ECO:0007669"/>
    <property type="project" value="UniProtKB-KW"/>
</dbReference>
<gene>
    <name evidence="2" type="ORF">SAMN05877842_12234</name>
</gene>
<dbReference type="Pfam" id="PF23023">
    <property type="entry name" value="Anti-Pycsar_Apyc1"/>
    <property type="match status" value="1"/>
</dbReference>
<name>A0A285US52_9BACL</name>
<evidence type="ECO:0000313" key="3">
    <source>
        <dbReference type="Proteomes" id="UP000219252"/>
    </source>
</evidence>
<dbReference type="Gene3D" id="3.60.15.10">
    <property type="entry name" value="Ribonuclease Z/Hydroxyacylglutathione hydrolase-like"/>
    <property type="match status" value="1"/>
</dbReference>
<reference evidence="3" key="1">
    <citation type="submission" date="2017-08" db="EMBL/GenBank/DDBJ databases">
        <authorList>
            <person name="Varghese N."/>
            <person name="Submissions S."/>
        </authorList>
    </citation>
    <scope>NUCLEOTIDE SEQUENCE [LARGE SCALE GENOMIC DNA]</scope>
    <source>
        <strain evidence="3">JC23</strain>
    </source>
</reference>
<evidence type="ECO:0000313" key="2">
    <source>
        <dbReference type="EMBL" id="SOC44652.1"/>
    </source>
</evidence>
<feature type="domain" description="Metallo-beta-lactamase" evidence="1">
    <location>
        <begin position="17"/>
        <end position="224"/>
    </location>
</feature>